<comment type="caution">
    <text evidence="1">The sequence shown here is derived from an EMBL/GenBank/DDBJ whole genome shotgun (WGS) entry which is preliminary data.</text>
</comment>
<organism evidence="1 2">
    <name type="scientific">Bradyrhizobium jicamae</name>
    <dbReference type="NCBI Taxonomy" id="280332"/>
    <lineage>
        <taxon>Bacteria</taxon>
        <taxon>Pseudomonadati</taxon>
        <taxon>Pseudomonadota</taxon>
        <taxon>Alphaproteobacteria</taxon>
        <taxon>Hyphomicrobiales</taxon>
        <taxon>Nitrobacteraceae</taxon>
        <taxon>Bradyrhizobium</taxon>
    </lineage>
</organism>
<dbReference type="EMBL" id="LLXZ01000080">
    <property type="protein sequence ID" value="KRR08943.1"/>
    <property type="molecule type" value="Genomic_DNA"/>
</dbReference>
<dbReference type="RefSeq" id="WP_057835682.1">
    <property type="nucleotide sequence ID" value="NZ_LLXZ01000080.1"/>
</dbReference>
<name>A0A0R3LTT2_9BRAD</name>
<dbReference type="OrthoDB" id="7432427at2"/>
<protein>
    <submittedName>
        <fullName evidence="1">Uncharacterized protein</fullName>
    </submittedName>
</protein>
<evidence type="ECO:0000313" key="2">
    <source>
        <dbReference type="Proteomes" id="UP000050863"/>
    </source>
</evidence>
<accession>A0A0R3LTT2</accession>
<proteinExistence type="predicted"/>
<evidence type="ECO:0000313" key="1">
    <source>
        <dbReference type="EMBL" id="KRR08943.1"/>
    </source>
</evidence>
<gene>
    <name evidence="1" type="ORF">CQ12_08225</name>
</gene>
<keyword evidence="2" id="KW-1185">Reference proteome</keyword>
<dbReference type="AlphaFoldDB" id="A0A0R3LTT2"/>
<sequence>MFGRRTTFGTNQQSFAEFKETMRPTPDADGVTRVFPKELWDDPKIGNFLREVGFAPDDARNILPTAQDYIALFAAAKKRLDERTEAFNRDMTARHGYCRAVPFLVIDHTIWDSEHGAFLYAQMNLVGYDDWNVLMLAADVRTKEVCELAGHPGTVPAITEVMTRRVIEWKQRHDAALEAFGITATGGRGITREQYEAEQDALRREIVDNVGWMKPRIISELLRVQS</sequence>
<reference evidence="1 2" key="1">
    <citation type="submission" date="2014-03" db="EMBL/GenBank/DDBJ databases">
        <title>Bradyrhizobium valentinum sp. nov., isolated from effective nodules of Lupinus mariae-josephae, a lupine endemic of basic-lime soils in Eastern Spain.</title>
        <authorList>
            <person name="Duran D."/>
            <person name="Rey L."/>
            <person name="Navarro A."/>
            <person name="Busquets A."/>
            <person name="Imperial J."/>
            <person name="Ruiz-Argueso T."/>
        </authorList>
    </citation>
    <scope>NUCLEOTIDE SEQUENCE [LARGE SCALE GENOMIC DNA]</scope>
    <source>
        <strain evidence="1 2">PAC68</strain>
    </source>
</reference>
<dbReference type="Proteomes" id="UP000050863">
    <property type="component" value="Unassembled WGS sequence"/>
</dbReference>